<evidence type="ECO:0000313" key="8">
    <source>
        <dbReference type="EMBL" id="MBB4657999.1"/>
    </source>
</evidence>
<proteinExistence type="inferred from homology"/>
<dbReference type="PANTHER" id="PTHR23417">
    <property type="entry name" value="3-DEOXY-D-MANNO-OCTULOSONIC-ACID TRANSFERASE/TRNA GUANINE-N 7 - -METHYLTRANSFERASE"/>
    <property type="match status" value="1"/>
</dbReference>
<evidence type="ECO:0000256" key="4">
    <source>
        <dbReference type="ARBA" id="ARBA00022679"/>
    </source>
</evidence>
<dbReference type="Proteomes" id="UP000563524">
    <property type="component" value="Unassembled WGS sequence"/>
</dbReference>
<keyword evidence="5 7" id="KW-0949">S-adenosyl-L-methionine</keyword>
<evidence type="ECO:0000256" key="3">
    <source>
        <dbReference type="ARBA" id="ARBA00022603"/>
    </source>
</evidence>
<keyword evidence="6 7" id="KW-0819">tRNA processing</keyword>
<dbReference type="InterPro" id="IPR029063">
    <property type="entry name" value="SAM-dependent_MTases_sf"/>
</dbReference>
<dbReference type="PANTHER" id="PTHR23417:SF14">
    <property type="entry name" value="PENTACOTRIPEPTIDE-REPEAT REGION OF PRORP DOMAIN-CONTAINING PROTEIN"/>
    <property type="match status" value="1"/>
</dbReference>
<feature type="binding site" evidence="7">
    <location>
        <position position="29"/>
    </location>
    <ligand>
        <name>S-adenosyl-L-methionine</name>
        <dbReference type="ChEBI" id="CHEBI:59789"/>
    </ligand>
</feature>
<dbReference type="EC" id="2.1.1.33" evidence="7"/>
<dbReference type="GO" id="GO:0043527">
    <property type="term" value="C:tRNA methyltransferase complex"/>
    <property type="evidence" value="ECO:0007669"/>
    <property type="project" value="TreeGrafter"/>
</dbReference>
<evidence type="ECO:0000256" key="7">
    <source>
        <dbReference type="HAMAP-Rule" id="MF_01057"/>
    </source>
</evidence>
<feature type="binding site" evidence="7">
    <location>
        <position position="107"/>
    </location>
    <ligand>
        <name>substrate</name>
    </ligand>
</feature>
<dbReference type="InterPro" id="IPR055361">
    <property type="entry name" value="tRNA_methyltr_TrmB_bact"/>
</dbReference>
<accession>A0A840HZJ6</accession>
<dbReference type="Gene3D" id="3.40.50.150">
    <property type="entry name" value="Vaccinia Virus protein VP39"/>
    <property type="match status" value="1"/>
</dbReference>
<dbReference type="GO" id="GO:0008176">
    <property type="term" value="F:tRNA (guanine(46)-N7)-methyltransferase activity"/>
    <property type="evidence" value="ECO:0007669"/>
    <property type="project" value="UniProtKB-UniRule"/>
</dbReference>
<feature type="binding site" evidence="7">
    <location>
        <position position="103"/>
    </location>
    <ligand>
        <name>S-adenosyl-L-methionine</name>
        <dbReference type="ChEBI" id="CHEBI:59789"/>
    </ligand>
</feature>
<name>A0A840HZJ6_9PROT</name>
<dbReference type="HAMAP" id="MF_01057">
    <property type="entry name" value="tRNA_methyltr_TrmB"/>
    <property type="match status" value="1"/>
</dbReference>
<evidence type="ECO:0000256" key="2">
    <source>
        <dbReference type="ARBA" id="ARBA00003015"/>
    </source>
</evidence>
<dbReference type="EMBL" id="JACHOB010000001">
    <property type="protein sequence ID" value="MBB4657999.1"/>
    <property type="molecule type" value="Genomic_DNA"/>
</dbReference>
<organism evidence="8 9">
    <name type="scientific">Parvularcula dongshanensis</name>
    <dbReference type="NCBI Taxonomy" id="1173995"/>
    <lineage>
        <taxon>Bacteria</taxon>
        <taxon>Pseudomonadati</taxon>
        <taxon>Pseudomonadota</taxon>
        <taxon>Alphaproteobacteria</taxon>
        <taxon>Parvularculales</taxon>
        <taxon>Parvularculaceae</taxon>
        <taxon>Parvularcula</taxon>
    </lineage>
</organism>
<protein>
    <recommendedName>
        <fullName evidence="7">tRNA (guanine-N(7)-)-methyltransferase</fullName>
        <ecNumber evidence="7">2.1.1.33</ecNumber>
    </recommendedName>
    <alternativeName>
        <fullName evidence="7">tRNA (guanine(46)-N(7))-methyltransferase</fullName>
    </alternativeName>
    <alternativeName>
        <fullName evidence="7">tRNA(m7G46)-methyltransferase</fullName>
    </alternativeName>
</protein>
<comment type="similarity">
    <text evidence="7">Belongs to the class I-like SAM-binding methyltransferase superfamily. TrmB family.</text>
</comment>
<comment type="caution">
    <text evidence="8">The sequence shown here is derived from an EMBL/GenBank/DDBJ whole genome shotgun (WGS) entry which is preliminary data.</text>
</comment>
<evidence type="ECO:0000256" key="1">
    <source>
        <dbReference type="ARBA" id="ARBA00000142"/>
    </source>
</evidence>
<evidence type="ECO:0000313" key="9">
    <source>
        <dbReference type="Proteomes" id="UP000563524"/>
    </source>
</evidence>
<feature type="binding site" evidence="7">
    <location>
        <begin position="181"/>
        <end position="184"/>
    </location>
    <ligand>
        <name>substrate</name>
    </ligand>
</feature>
<feature type="binding site" evidence="7">
    <location>
        <position position="81"/>
    </location>
    <ligand>
        <name>S-adenosyl-L-methionine</name>
        <dbReference type="ChEBI" id="CHEBI:59789"/>
    </ligand>
</feature>
<sequence length="212" mass="23601">MSDLLPRVSVGPETVAQIVRSHEGPVLLEVGFGGGEHLAYQAARRPDALAIGAEPFVNGVAKLLTKIEEESLRNVRICHGDARPLLAAMPDGCVDTLYVLHPDPWPKRKHHKRRIVNQDLLAEAARLLRPGGELRVASDIPDYVRWALMQAQRARTEGGPLRWTARRQDDWLVRPEDWPQTRYEAKALREGRAPAYLRFVRGADAVTTTGAA</sequence>
<comment type="function">
    <text evidence="2 7">Catalyzes the formation of N(7)-methylguanine at position 46 (m7G46) in tRNA.</text>
</comment>
<dbReference type="InterPro" id="IPR003358">
    <property type="entry name" value="tRNA_(Gua-N-7)_MeTrfase_Trmb"/>
</dbReference>
<keyword evidence="3 7" id="KW-0489">Methyltransferase</keyword>
<evidence type="ECO:0000256" key="5">
    <source>
        <dbReference type="ARBA" id="ARBA00022691"/>
    </source>
</evidence>
<dbReference type="Pfam" id="PF02390">
    <property type="entry name" value="Methyltransf_4"/>
    <property type="match status" value="1"/>
</dbReference>
<feature type="binding site" evidence="7">
    <location>
        <position position="54"/>
    </location>
    <ligand>
        <name>S-adenosyl-L-methionine</name>
        <dbReference type="ChEBI" id="CHEBI:59789"/>
    </ligand>
</feature>
<comment type="catalytic activity">
    <reaction evidence="1 7">
        <text>guanosine(46) in tRNA + S-adenosyl-L-methionine = N(7)-methylguanosine(46) in tRNA + S-adenosyl-L-homocysteine</text>
        <dbReference type="Rhea" id="RHEA:42708"/>
        <dbReference type="Rhea" id="RHEA-COMP:10188"/>
        <dbReference type="Rhea" id="RHEA-COMP:10189"/>
        <dbReference type="ChEBI" id="CHEBI:57856"/>
        <dbReference type="ChEBI" id="CHEBI:59789"/>
        <dbReference type="ChEBI" id="CHEBI:74269"/>
        <dbReference type="ChEBI" id="CHEBI:74480"/>
        <dbReference type="EC" id="2.1.1.33"/>
    </reaction>
</comment>
<comment type="caution">
    <text evidence="7">Lacks conserved residue(s) required for the propagation of feature annotation.</text>
</comment>
<keyword evidence="4 7" id="KW-0808">Transferase</keyword>
<dbReference type="PROSITE" id="PS51625">
    <property type="entry name" value="SAM_MT_TRMB"/>
    <property type="match status" value="1"/>
</dbReference>
<evidence type="ECO:0000256" key="6">
    <source>
        <dbReference type="ARBA" id="ARBA00022694"/>
    </source>
</evidence>
<comment type="pathway">
    <text evidence="7">tRNA modification; N(7)-methylguanine-tRNA biosynthesis.</text>
</comment>
<dbReference type="SUPFAM" id="SSF53335">
    <property type="entry name" value="S-adenosyl-L-methionine-dependent methyltransferases"/>
    <property type="match status" value="1"/>
</dbReference>
<gene>
    <name evidence="7" type="primary">trmB</name>
    <name evidence="8" type="ORF">GGQ59_000499</name>
</gene>
<reference evidence="8 9" key="1">
    <citation type="submission" date="2020-08" db="EMBL/GenBank/DDBJ databases">
        <title>Genomic Encyclopedia of Type Strains, Phase IV (KMG-IV): sequencing the most valuable type-strain genomes for metagenomic binning, comparative biology and taxonomic classification.</title>
        <authorList>
            <person name="Goeker M."/>
        </authorList>
    </citation>
    <scope>NUCLEOTIDE SEQUENCE [LARGE SCALE GENOMIC DNA]</scope>
    <source>
        <strain evidence="8 9">DSM 102850</strain>
    </source>
</reference>
<dbReference type="RefSeq" id="WP_221400840.1">
    <property type="nucleotide sequence ID" value="NZ_JACHOB010000001.1"/>
</dbReference>
<dbReference type="UniPathway" id="UPA00989"/>
<dbReference type="CDD" id="cd02440">
    <property type="entry name" value="AdoMet_MTases"/>
    <property type="match status" value="1"/>
</dbReference>
<feature type="binding site" evidence="7">
    <location>
        <position position="139"/>
    </location>
    <ligand>
        <name>substrate</name>
    </ligand>
</feature>
<keyword evidence="9" id="KW-1185">Reference proteome</keyword>
<dbReference type="AlphaFoldDB" id="A0A840HZJ6"/>